<proteinExistence type="inferred from homology"/>
<dbReference type="InterPro" id="IPR011009">
    <property type="entry name" value="Kinase-like_dom_sf"/>
</dbReference>
<evidence type="ECO:0000256" key="11">
    <source>
        <dbReference type="ARBA" id="ARBA00022985"/>
    </source>
</evidence>
<evidence type="ECO:0000259" key="16">
    <source>
        <dbReference type="PROSITE" id="PS50011"/>
    </source>
</evidence>
<evidence type="ECO:0000256" key="14">
    <source>
        <dbReference type="ARBA" id="ARBA00034417"/>
    </source>
</evidence>
<protein>
    <recommendedName>
        <fullName evidence="13 15">3-deoxy-D-manno-octulosonic acid kinase</fullName>
        <shortName evidence="15">Kdo kinase</shortName>
        <ecNumber evidence="4 15">2.7.1.166</ecNumber>
    </recommendedName>
</protein>
<dbReference type="Proteomes" id="UP000000639">
    <property type="component" value="Chromosome"/>
</dbReference>
<evidence type="ECO:0000256" key="13">
    <source>
        <dbReference type="ARBA" id="ARBA00029511"/>
    </source>
</evidence>
<gene>
    <name evidence="15" type="primary">kdkA</name>
    <name evidence="17" type="ordered locus">Ping_0330</name>
</gene>
<evidence type="ECO:0000256" key="5">
    <source>
        <dbReference type="ARBA" id="ARBA00022475"/>
    </source>
</evidence>
<dbReference type="Pfam" id="PF06293">
    <property type="entry name" value="Kdo"/>
    <property type="match status" value="1"/>
</dbReference>
<dbReference type="NCBIfam" id="NF002475">
    <property type="entry name" value="PRK01723.1"/>
    <property type="match status" value="1"/>
</dbReference>
<keyword evidence="11 15" id="KW-0448">Lipopolysaccharide biosynthesis</keyword>
<dbReference type="PROSITE" id="PS50011">
    <property type="entry name" value="PROTEIN_KINASE_DOM"/>
    <property type="match status" value="1"/>
</dbReference>
<feature type="domain" description="Protein kinase" evidence="16">
    <location>
        <begin position="1"/>
        <end position="231"/>
    </location>
</feature>
<comment type="pathway">
    <text evidence="2 15">Bacterial outer membrane biogenesis; LPS core biosynthesis.</text>
</comment>
<dbReference type="HAMAP" id="MF_00521">
    <property type="entry name" value="KDO_kinase"/>
    <property type="match status" value="1"/>
</dbReference>
<dbReference type="GO" id="GO:0005524">
    <property type="term" value="F:ATP binding"/>
    <property type="evidence" value="ECO:0007669"/>
    <property type="project" value="UniProtKB-UniRule"/>
</dbReference>
<keyword evidence="17" id="KW-0723">Serine/threonine-protein kinase</keyword>
<comment type="catalytic activity">
    <reaction evidence="14 15">
        <text>an alpha-Kdo-(2-&gt;6)-lipid IVA + ATP = a 4-O-phospho-alpha-Kdo-(2-&gt;6)-lipid IVA + ADP + H(+)</text>
        <dbReference type="Rhea" id="RHEA:74271"/>
        <dbReference type="ChEBI" id="CHEBI:15378"/>
        <dbReference type="ChEBI" id="CHEBI:30616"/>
        <dbReference type="ChEBI" id="CHEBI:176428"/>
        <dbReference type="ChEBI" id="CHEBI:193140"/>
        <dbReference type="ChEBI" id="CHEBI:456216"/>
        <dbReference type="EC" id="2.7.1.166"/>
    </reaction>
</comment>
<evidence type="ECO:0000256" key="2">
    <source>
        <dbReference type="ARBA" id="ARBA00004713"/>
    </source>
</evidence>
<evidence type="ECO:0000256" key="1">
    <source>
        <dbReference type="ARBA" id="ARBA00004515"/>
    </source>
</evidence>
<accession>A1SRT1</accession>
<dbReference type="GO" id="GO:0005886">
    <property type="term" value="C:plasma membrane"/>
    <property type="evidence" value="ECO:0007669"/>
    <property type="project" value="UniProtKB-SubCell"/>
</dbReference>
<evidence type="ECO:0000256" key="12">
    <source>
        <dbReference type="ARBA" id="ARBA00023136"/>
    </source>
</evidence>
<keyword evidence="6 15" id="KW-0997">Cell inner membrane</keyword>
<keyword evidence="8 15" id="KW-0547">Nucleotide-binding</keyword>
<evidence type="ECO:0000256" key="8">
    <source>
        <dbReference type="ARBA" id="ARBA00022741"/>
    </source>
</evidence>
<comment type="similarity">
    <text evidence="3 15">Belongs to the protein kinase superfamily. KdkA/RfaP family.</text>
</comment>
<dbReference type="Gene3D" id="1.10.510.10">
    <property type="entry name" value="Transferase(Phosphotransferase) domain 1"/>
    <property type="match status" value="1"/>
</dbReference>
<dbReference type="GO" id="GO:0004674">
    <property type="term" value="F:protein serine/threonine kinase activity"/>
    <property type="evidence" value="ECO:0007669"/>
    <property type="project" value="UniProtKB-KW"/>
</dbReference>
<evidence type="ECO:0000256" key="7">
    <source>
        <dbReference type="ARBA" id="ARBA00022679"/>
    </source>
</evidence>
<keyword evidence="18" id="KW-1185">Reference proteome</keyword>
<evidence type="ECO:0000256" key="6">
    <source>
        <dbReference type="ARBA" id="ARBA00022519"/>
    </source>
</evidence>
<evidence type="ECO:0000256" key="15">
    <source>
        <dbReference type="HAMAP-Rule" id="MF_00521"/>
    </source>
</evidence>
<comment type="subcellular location">
    <subcellularLocation>
        <location evidence="1 15">Cell inner membrane</location>
        <topology evidence="1 15">Peripheral membrane protein</topology>
        <orientation evidence="1 15">Cytoplasmic side</orientation>
    </subcellularLocation>
</comment>
<dbReference type="UniPathway" id="UPA00958"/>
<keyword evidence="10 15" id="KW-0067">ATP-binding</keyword>
<evidence type="ECO:0000256" key="4">
    <source>
        <dbReference type="ARBA" id="ARBA00011988"/>
    </source>
</evidence>
<comment type="function">
    <text evidence="15">Catalyzes the ATP-dependent phosphorylation of the 3-deoxy-D-manno-octulosonic acid (Kdo) residue in Kdo-lipid IV(A) at the 4-OH position.</text>
</comment>
<feature type="active site" evidence="15">
    <location>
        <position position="163"/>
    </location>
</feature>
<dbReference type="SUPFAM" id="SSF56112">
    <property type="entry name" value="Protein kinase-like (PK-like)"/>
    <property type="match status" value="1"/>
</dbReference>
<organism evidence="17 18">
    <name type="scientific">Psychromonas ingrahamii (strain DSM 17664 / CCUG 51855 / 37)</name>
    <dbReference type="NCBI Taxonomy" id="357804"/>
    <lineage>
        <taxon>Bacteria</taxon>
        <taxon>Pseudomonadati</taxon>
        <taxon>Pseudomonadota</taxon>
        <taxon>Gammaproteobacteria</taxon>
        <taxon>Alteromonadales</taxon>
        <taxon>Psychromonadaceae</taxon>
        <taxon>Psychromonas</taxon>
    </lineage>
</organism>
<dbReference type="HOGENOM" id="CLU_094226_0_0_6"/>
<sequence length="231" mass="27355">MKIIECNQQSFFFNAEKFSTLLFDLTFLQENNRVIGNSVGRGITWFFEHQQKKYVLRHYFRGGFIGKINPDNFFYAGLKRTRAYNEFILLDKMAQLNLPVPLPYAGRISRKGLFYQADLIIELIDGAHDLVAVLNKRKIGEAQWREIGRVIRLFHDNNIYHSDLNSHNIMLDKHNKVWLIDFDKCAQIKTGVWKEKTLARLLRSLRKEKSKKNHLNWSEQDWLSLIFGYQN</sequence>
<evidence type="ECO:0000256" key="3">
    <source>
        <dbReference type="ARBA" id="ARBA00010327"/>
    </source>
</evidence>
<reference evidence="17 18" key="1">
    <citation type="submission" date="2007-01" db="EMBL/GenBank/DDBJ databases">
        <title>Complete sequence of Psychromonas ingrahamii 37.</title>
        <authorList>
            <consortium name="US DOE Joint Genome Institute"/>
            <person name="Copeland A."/>
            <person name="Lucas S."/>
            <person name="Lapidus A."/>
            <person name="Barry K."/>
            <person name="Detter J.C."/>
            <person name="Glavina del Rio T."/>
            <person name="Hammon N."/>
            <person name="Israni S."/>
            <person name="Dalin E."/>
            <person name="Tice H."/>
            <person name="Pitluck S."/>
            <person name="Thompson L.S."/>
            <person name="Brettin T."/>
            <person name="Bruce D."/>
            <person name="Han C."/>
            <person name="Tapia R."/>
            <person name="Schmutz J."/>
            <person name="Larimer F."/>
            <person name="Land M."/>
            <person name="Hauser L."/>
            <person name="Kyrpides N."/>
            <person name="Ivanova N."/>
            <person name="Staley J."/>
            <person name="Richardson P."/>
        </authorList>
    </citation>
    <scope>NUCLEOTIDE SEQUENCE [LARGE SCALE GENOMIC DNA]</scope>
    <source>
        <strain evidence="17 18">37</strain>
    </source>
</reference>
<evidence type="ECO:0000313" key="17">
    <source>
        <dbReference type="EMBL" id="ABM02196.1"/>
    </source>
</evidence>
<dbReference type="KEGG" id="pin:Ping_0330"/>
<dbReference type="InterPro" id="IPR022826">
    <property type="entry name" value="KDO_kinase"/>
</dbReference>
<keyword evidence="7 15" id="KW-0808">Transferase</keyword>
<dbReference type="STRING" id="357804.Ping_0330"/>
<dbReference type="EC" id="2.7.1.166" evidence="4 15"/>
<evidence type="ECO:0000313" key="18">
    <source>
        <dbReference type="Proteomes" id="UP000000639"/>
    </source>
</evidence>
<dbReference type="EMBL" id="CP000510">
    <property type="protein sequence ID" value="ABM02196.1"/>
    <property type="molecule type" value="Genomic_DNA"/>
</dbReference>
<name>A1SRT1_PSYIN</name>
<dbReference type="InterPro" id="IPR000719">
    <property type="entry name" value="Prot_kinase_dom"/>
</dbReference>
<dbReference type="RefSeq" id="WP_011768755.1">
    <property type="nucleotide sequence ID" value="NC_008709.1"/>
</dbReference>
<dbReference type="AlphaFoldDB" id="A1SRT1"/>
<evidence type="ECO:0000256" key="10">
    <source>
        <dbReference type="ARBA" id="ARBA00022840"/>
    </source>
</evidence>
<keyword evidence="9 15" id="KW-0418">Kinase</keyword>
<dbReference type="eggNOG" id="COG3642">
    <property type="taxonomic scope" value="Bacteria"/>
</dbReference>
<keyword evidence="12 15" id="KW-0472">Membrane</keyword>
<evidence type="ECO:0000256" key="9">
    <source>
        <dbReference type="ARBA" id="ARBA00022777"/>
    </source>
</evidence>
<keyword evidence="5 15" id="KW-1003">Cell membrane</keyword>
<dbReference type="GO" id="GO:0009244">
    <property type="term" value="P:lipopolysaccharide core region biosynthetic process"/>
    <property type="evidence" value="ECO:0007669"/>
    <property type="project" value="UniProtKB-UniRule"/>
</dbReference>
<dbReference type="OrthoDB" id="6854449at2"/>